<sequence>MTTTTTTTPTMAAMTATCDSRGWLWQHSQQEQEQEQWQADRWTGSVGGACVNTLARFAIYLSVCPKGGGFVGLALAGGGNGGNGQVGSSSTAGQMER</sequence>
<dbReference type="EMBL" id="CH916366">
    <property type="protein sequence ID" value="EDV96008.1"/>
    <property type="molecule type" value="Genomic_DNA"/>
</dbReference>
<dbReference type="HOGENOM" id="CLU_2348843_0_0_1"/>
<feature type="region of interest" description="Disordered" evidence="1">
    <location>
        <begin position="78"/>
        <end position="97"/>
    </location>
</feature>
<protein>
    <submittedName>
        <fullName evidence="2">GH16007</fullName>
    </submittedName>
</protein>
<evidence type="ECO:0000256" key="1">
    <source>
        <dbReference type="SAM" id="MobiDB-lite"/>
    </source>
</evidence>
<gene>
    <name evidence="2" type="primary">Dgri\GH16007</name>
    <name evidence="2" type="ORF">Dgri_GH16007</name>
</gene>
<evidence type="ECO:0000313" key="3">
    <source>
        <dbReference type="Proteomes" id="UP000001070"/>
    </source>
</evidence>
<feature type="compositionally biased region" description="Polar residues" evidence="1">
    <location>
        <begin position="88"/>
        <end position="97"/>
    </location>
</feature>
<organism evidence="3">
    <name type="scientific">Drosophila grimshawi</name>
    <name type="common">Hawaiian fruit fly</name>
    <name type="synonym">Idiomyia grimshawi</name>
    <dbReference type="NCBI Taxonomy" id="7222"/>
    <lineage>
        <taxon>Eukaryota</taxon>
        <taxon>Metazoa</taxon>
        <taxon>Ecdysozoa</taxon>
        <taxon>Arthropoda</taxon>
        <taxon>Hexapoda</taxon>
        <taxon>Insecta</taxon>
        <taxon>Pterygota</taxon>
        <taxon>Neoptera</taxon>
        <taxon>Endopterygota</taxon>
        <taxon>Diptera</taxon>
        <taxon>Brachycera</taxon>
        <taxon>Muscomorpha</taxon>
        <taxon>Ephydroidea</taxon>
        <taxon>Drosophilidae</taxon>
        <taxon>Drosophila</taxon>
        <taxon>Hawaiian Drosophila</taxon>
    </lineage>
</organism>
<proteinExistence type="predicted"/>
<evidence type="ECO:0000313" key="2">
    <source>
        <dbReference type="EMBL" id="EDV96008.1"/>
    </source>
</evidence>
<name>B4J2E9_DROGR</name>
<dbReference type="AlphaFoldDB" id="B4J2E9"/>
<keyword evidence="3" id="KW-1185">Reference proteome</keyword>
<dbReference type="InParanoid" id="B4J2E9"/>
<reference evidence="2 3" key="1">
    <citation type="journal article" date="2007" name="Nature">
        <title>Evolution of genes and genomes on the Drosophila phylogeny.</title>
        <authorList>
            <consortium name="Drosophila 12 Genomes Consortium"/>
            <person name="Clark A.G."/>
            <person name="Eisen M.B."/>
            <person name="Smith D.R."/>
            <person name="Bergman C.M."/>
            <person name="Oliver B."/>
            <person name="Markow T.A."/>
            <person name="Kaufman T.C."/>
            <person name="Kellis M."/>
            <person name="Gelbart W."/>
            <person name="Iyer V.N."/>
            <person name="Pollard D.A."/>
            <person name="Sackton T.B."/>
            <person name="Larracuente A.M."/>
            <person name="Singh N.D."/>
            <person name="Abad J.P."/>
            <person name="Abt D.N."/>
            <person name="Adryan B."/>
            <person name="Aguade M."/>
            <person name="Akashi H."/>
            <person name="Anderson W.W."/>
            <person name="Aquadro C.F."/>
            <person name="Ardell D.H."/>
            <person name="Arguello R."/>
            <person name="Artieri C.G."/>
            <person name="Barbash D.A."/>
            <person name="Barker D."/>
            <person name="Barsanti P."/>
            <person name="Batterham P."/>
            <person name="Batzoglou S."/>
            <person name="Begun D."/>
            <person name="Bhutkar A."/>
            <person name="Blanco E."/>
            <person name="Bosak S.A."/>
            <person name="Bradley R.K."/>
            <person name="Brand A.D."/>
            <person name="Brent M.R."/>
            <person name="Brooks A.N."/>
            <person name="Brown R.H."/>
            <person name="Butlin R.K."/>
            <person name="Caggese C."/>
            <person name="Calvi B.R."/>
            <person name="Bernardo de Carvalho A."/>
            <person name="Caspi A."/>
            <person name="Castrezana S."/>
            <person name="Celniker S.E."/>
            <person name="Chang J.L."/>
            <person name="Chapple C."/>
            <person name="Chatterji S."/>
            <person name="Chinwalla A."/>
            <person name="Civetta A."/>
            <person name="Clifton S.W."/>
            <person name="Comeron J.M."/>
            <person name="Costello J.C."/>
            <person name="Coyne J.A."/>
            <person name="Daub J."/>
            <person name="David R.G."/>
            <person name="Delcher A.L."/>
            <person name="Delehaunty K."/>
            <person name="Do C.B."/>
            <person name="Ebling H."/>
            <person name="Edwards K."/>
            <person name="Eickbush T."/>
            <person name="Evans J.D."/>
            <person name="Filipski A."/>
            <person name="Findeiss S."/>
            <person name="Freyhult E."/>
            <person name="Fulton L."/>
            <person name="Fulton R."/>
            <person name="Garcia A.C."/>
            <person name="Gardiner A."/>
            <person name="Garfield D.A."/>
            <person name="Garvin B.E."/>
            <person name="Gibson G."/>
            <person name="Gilbert D."/>
            <person name="Gnerre S."/>
            <person name="Godfrey J."/>
            <person name="Good R."/>
            <person name="Gotea V."/>
            <person name="Gravely B."/>
            <person name="Greenberg A.J."/>
            <person name="Griffiths-Jones S."/>
            <person name="Gross S."/>
            <person name="Guigo R."/>
            <person name="Gustafson E.A."/>
            <person name="Haerty W."/>
            <person name="Hahn M.W."/>
            <person name="Halligan D.L."/>
            <person name="Halpern A.L."/>
            <person name="Halter G.M."/>
            <person name="Han M.V."/>
            <person name="Heger A."/>
            <person name="Hillier L."/>
            <person name="Hinrichs A.S."/>
            <person name="Holmes I."/>
            <person name="Hoskins R.A."/>
            <person name="Hubisz M.J."/>
            <person name="Hultmark D."/>
            <person name="Huntley M.A."/>
            <person name="Jaffe D.B."/>
            <person name="Jagadeeshan S."/>
            <person name="Jeck W.R."/>
            <person name="Johnson J."/>
            <person name="Jones C.D."/>
            <person name="Jordan W.C."/>
            <person name="Karpen G.H."/>
            <person name="Kataoka E."/>
            <person name="Keightley P.D."/>
            <person name="Kheradpour P."/>
            <person name="Kirkness E.F."/>
            <person name="Koerich L.B."/>
            <person name="Kristiansen K."/>
            <person name="Kudrna D."/>
            <person name="Kulathinal R.J."/>
            <person name="Kumar S."/>
            <person name="Kwok R."/>
            <person name="Lander E."/>
            <person name="Langley C.H."/>
            <person name="Lapoint R."/>
            <person name="Lazzaro B.P."/>
            <person name="Lee S.J."/>
            <person name="Levesque L."/>
            <person name="Li R."/>
            <person name="Lin C.F."/>
            <person name="Lin M.F."/>
            <person name="Lindblad-Toh K."/>
            <person name="Llopart A."/>
            <person name="Long M."/>
            <person name="Low L."/>
            <person name="Lozovsky E."/>
            <person name="Lu J."/>
            <person name="Luo M."/>
            <person name="Machado C.A."/>
            <person name="Makalowski W."/>
            <person name="Marzo M."/>
            <person name="Matsuda M."/>
            <person name="Matzkin L."/>
            <person name="McAllister B."/>
            <person name="McBride C.S."/>
            <person name="McKernan B."/>
            <person name="McKernan K."/>
            <person name="Mendez-Lago M."/>
            <person name="Minx P."/>
            <person name="Mollenhauer M.U."/>
            <person name="Montooth K."/>
            <person name="Mount S.M."/>
            <person name="Mu X."/>
            <person name="Myers E."/>
            <person name="Negre B."/>
            <person name="Newfeld S."/>
            <person name="Nielsen R."/>
            <person name="Noor M.A."/>
            <person name="O'Grady P."/>
            <person name="Pachter L."/>
            <person name="Papaceit M."/>
            <person name="Parisi M.J."/>
            <person name="Parisi M."/>
            <person name="Parts L."/>
            <person name="Pedersen J.S."/>
            <person name="Pesole G."/>
            <person name="Phillippy A.M."/>
            <person name="Ponting C.P."/>
            <person name="Pop M."/>
            <person name="Porcelli D."/>
            <person name="Powell J.R."/>
            <person name="Prohaska S."/>
            <person name="Pruitt K."/>
            <person name="Puig M."/>
            <person name="Quesneville H."/>
            <person name="Ram K.R."/>
            <person name="Rand D."/>
            <person name="Rasmussen M.D."/>
            <person name="Reed L.K."/>
            <person name="Reenan R."/>
            <person name="Reily A."/>
            <person name="Remington K.A."/>
            <person name="Rieger T.T."/>
            <person name="Ritchie M.G."/>
            <person name="Robin C."/>
            <person name="Rogers Y.H."/>
            <person name="Rohde C."/>
            <person name="Rozas J."/>
            <person name="Rubenfield M.J."/>
            <person name="Ruiz A."/>
            <person name="Russo S."/>
            <person name="Salzberg S.L."/>
            <person name="Sanchez-Gracia A."/>
            <person name="Saranga D.J."/>
            <person name="Sato H."/>
            <person name="Schaeffer S.W."/>
            <person name="Schatz M.C."/>
            <person name="Schlenke T."/>
            <person name="Schwartz R."/>
            <person name="Segarra C."/>
            <person name="Singh R.S."/>
            <person name="Sirot L."/>
            <person name="Sirota M."/>
            <person name="Sisneros N.B."/>
            <person name="Smith C.D."/>
            <person name="Smith T.F."/>
            <person name="Spieth J."/>
            <person name="Stage D.E."/>
            <person name="Stark A."/>
            <person name="Stephan W."/>
            <person name="Strausberg R.L."/>
            <person name="Strempel S."/>
            <person name="Sturgill D."/>
            <person name="Sutton G."/>
            <person name="Sutton G.G."/>
            <person name="Tao W."/>
            <person name="Teichmann S."/>
            <person name="Tobari Y.N."/>
            <person name="Tomimura Y."/>
            <person name="Tsolas J.M."/>
            <person name="Valente V.L."/>
            <person name="Venter E."/>
            <person name="Venter J.C."/>
            <person name="Vicario S."/>
            <person name="Vieira F.G."/>
            <person name="Vilella A.J."/>
            <person name="Villasante A."/>
            <person name="Walenz B."/>
            <person name="Wang J."/>
            <person name="Wasserman M."/>
            <person name="Watts T."/>
            <person name="Wilson D."/>
            <person name="Wilson R.K."/>
            <person name="Wing R.A."/>
            <person name="Wolfner M.F."/>
            <person name="Wong A."/>
            <person name="Wong G.K."/>
            <person name="Wu C.I."/>
            <person name="Wu G."/>
            <person name="Yamamoto D."/>
            <person name="Yang H.P."/>
            <person name="Yang S.P."/>
            <person name="Yorke J.A."/>
            <person name="Yoshida K."/>
            <person name="Zdobnov E."/>
            <person name="Zhang P."/>
            <person name="Zhang Y."/>
            <person name="Zimin A.V."/>
            <person name="Baldwin J."/>
            <person name="Abdouelleil A."/>
            <person name="Abdulkadir J."/>
            <person name="Abebe A."/>
            <person name="Abera B."/>
            <person name="Abreu J."/>
            <person name="Acer S.C."/>
            <person name="Aftuck L."/>
            <person name="Alexander A."/>
            <person name="An P."/>
            <person name="Anderson E."/>
            <person name="Anderson S."/>
            <person name="Arachi H."/>
            <person name="Azer M."/>
            <person name="Bachantsang P."/>
            <person name="Barry A."/>
            <person name="Bayul T."/>
            <person name="Berlin A."/>
            <person name="Bessette D."/>
            <person name="Bloom T."/>
            <person name="Blye J."/>
            <person name="Boguslavskiy L."/>
            <person name="Bonnet C."/>
            <person name="Boukhgalter B."/>
            <person name="Bourzgui I."/>
            <person name="Brown A."/>
            <person name="Cahill P."/>
            <person name="Channer S."/>
            <person name="Cheshatsang Y."/>
            <person name="Chuda L."/>
            <person name="Citroen M."/>
            <person name="Collymore A."/>
            <person name="Cooke P."/>
            <person name="Costello M."/>
            <person name="D'Aco K."/>
            <person name="Daza R."/>
            <person name="De Haan G."/>
            <person name="DeGray S."/>
            <person name="DeMaso C."/>
            <person name="Dhargay N."/>
            <person name="Dooley K."/>
            <person name="Dooley E."/>
            <person name="Doricent M."/>
            <person name="Dorje P."/>
            <person name="Dorjee K."/>
            <person name="Dupes A."/>
            <person name="Elong R."/>
            <person name="Falk J."/>
            <person name="Farina A."/>
            <person name="Faro S."/>
            <person name="Ferguson D."/>
            <person name="Fisher S."/>
            <person name="Foley C.D."/>
            <person name="Franke A."/>
            <person name="Friedrich D."/>
            <person name="Gadbois L."/>
            <person name="Gearin G."/>
            <person name="Gearin C.R."/>
            <person name="Giannoukos G."/>
            <person name="Goode T."/>
            <person name="Graham J."/>
            <person name="Grandbois E."/>
            <person name="Grewal S."/>
            <person name="Gyaltsen K."/>
            <person name="Hafez N."/>
            <person name="Hagos B."/>
            <person name="Hall J."/>
            <person name="Henson C."/>
            <person name="Hollinger A."/>
            <person name="Honan T."/>
            <person name="Huard M.D."/>
            <person name="Hughes L."/>
            <person name="Hurhula B."/>
            <person name="Husby M.E."/>
            <person name="Kamat A."/>
            <person name="Kanga B."/>
            <person name="Kashin S."/>
            <person name="Khazanovich D."/>
            <person name="Kisner P."/>
            <person name="Lance K."/>
            <person name="Lara M."/>
            <person name="Lee W."/>
            <person name="Lennon N."/>
            <person name="Letendre F."/>
            <person name="LeVine R."/>
            <person name="Lipovsky A."/>
            <person name="Liu X."/>
            <person name="Liu J."/>
            <person name="Liu S."/>
            <person name="Lokyitsang T."/>
            <person name="Lokyitsang Y."/>
            <person name="Lubonja R."/>
            <person name="Lui A."/>
            <person name="MacDonald P."/>
            <person name="Magnisalis V."/>
            <person name="Maru K."/>
            <person name="Matthews C."/>
            <person name="McCusker W."/>
            <person name="McDonough S."/>
            <person name="Mehta T."/>
            <person name="Meldrim J."/>
            <person name="Meneus L."/>
            <person name="Mihai O."/>
            <person name="Mihalev A."/>
            <person name="Mihova T."/>
            <person name="Mittelman R."/>
            <person name="Mlenga V."/>
            <person name="Montmayeur A."/>
            <person name="Mulrain L."/>
            <person name="Navidi A."/>
            <person name="Naylor J."/>
            <person name="Negash T."/>
            <person name="Nguyen T."/>
            <person name="Nguyen N."/>
            <person name="Nicol R."/>
            <person name="Norbu C."/>
            <person name="Norbu N."/>
            <person name="Novod N."/>
            <person name="O'Neill B."/>
            <person name="Osman S."/>
            <person name="Markiewicz E."/>
            <person name="Oyono O.L."/>
            <person name="Patti C."/>
            <person name="Phunkhang P."/>
            <person name="Pierre F."/>
            <person name="Priest M."/>
            <person name="Raghuraman S."/>
            <person name="Rege F."/>
            <person name="Reyes R."/>
            <person name="Rise C."/>
            <person name="Rogov P."/>
            <person name="Ross K."/>
            <person name="Ryan E."/>
            <person name="Settipalli S."/>
            <person name="Shea T."/>
            <person name="Sherpa N."/>
            <person name="Shi L."/>
            <person name="Shih D."/>
            <person name="Sparrow T."/>
            <person name="Spaulding J."/>
            <person name="Stalker J."/>
            <person name="Stange-Thomann N."/>
            <person name="Stavropoulos S."/>
            <person name="Stone C."/>
            <person name="Strader C."/>
            <person name="Tesfaye S."/>
            <person name="Thomson T."/>
            <person name="Thoulutsang Y."/>
            <person name="Thoulutsang D."/>
            <person name="Topham K."/>
            <person name="Topping I."/>
            <person name="Tsamla T."/>
            <person name="Vassiliev H."/>
            <person name="Vo A."/>
            <person name="Wangchuk T."/>
            <person name="Wangdi T."/>
            <person name="Weiand M."/>
            <person name="Wilkinson J."/>
            <person name="Wilson A."/>
            <person name="Yadav S."/>
            <person name="Young G."/>
            <person name="Yu Q."/>
            <person name="Zembek L."/>
            <person name="Zhong D."/>
            <person name="Zimmer A."/>
            <person name="Zwirko Z."/>
            <person name="Jaffe D.B."/>
            <person name="Alvarez P."/>
            <person name="Brockman W."/>
            <person name="Butler J."/>
            <person name="Chin C."/>
            <person name="Gnerre S."/>
            <person name="Grabherr M."/>
            <person name="Kleber M."/>
            <person name="Mauceli E."/>
            <person name="MacCallum I."/>
        </authorList>
    </citation>
    <scope>NUCLEOTIDE SEQUENCE [LARGE SCALE GENOMIC DNA]</scope>
    <source>
        <strain evidence="3">Tucson 15287-2541.00</strain>
    </source>
</reference>
<accession>B4J2E9</accession>
<dbReference type="Proteomes" id="UP000001070">
    <property type="component" value="Unassembled WGS sequence"/>
</dbReference>